<dbReference type="AlphaFoldDB" id="A0AAW2H852"/>
<dbReference type="InterPro" id="IPR008271">
    <property type="entry name" value="Ser/Thr_kinase_AS"/>
</dbReference>
<gene>
    <name evidence="16" type="ORF">PYX00_011632</name>
</gene>
<evidence type="ECO:0000256" key="14">
    <source>
        <dbReference type="RuleBase" id="RU367134"/>
    </source>
</evidence>
<evidence type="ECO:0000256" key="5">
    <source>
        <dbReference type="ARBA" id="ARBA00022777"/>
    </source>
</evidence>
<dbReference type="InterPro" id="IPR011009">
    <property type="entry name" value="Kinase-like_dom_sf"/>
</dbReference>
<evidence type="ECO:0000313" key="16">
    <source>
        <dbReference type="EMBL" id="KAL0265915.1"/>
    </source>
</evidence>
<keyword evidence="3 14" id="KW-0808">Transferase</keyword>
<feature type="binding site" evidence="10">
    <location>
        <position position="39"/>
    </location>
    <ligand>
        <name>ATP</name>
        <dbReference type="ChEBI" id="CHEBI:30616"/>
    </ligand>
</feature>
<dbReference type="GO" id="GO:0030261">
    <property type="term" value="P:chromosome condensation"/>
    <property type="evidence" value="ECO:0007669"/>
    <property type="project" value="UniProtKB-ARBA"/>
</dbReference>
<dbReference type="InterPro" id="IPR000719">
    <property type="entry name" value="Prot_kinase_dom"/>
</dbReference>
<organism evidence="16">
    <name type="scientific">Menopon gallinae</name>
    <name type="common">poultry shaft louse</name>
    <dbReference type="NCBI Taxonomy" id="328185"/>
    <lineage>
        <taxon>Eukaryota</taxon>
        <taxon>Metazoa</taxon>
        <taxon>Ecdysozoa</taxon>
        <taxon>Arthropoda</taxon>
        <taxon>Hexapoda</taxon>
        <taxon>Insecta</taxon>
        <taxon>Pterygota</taxon>
        <taxon>Neoptera</taxon>
        <taxon>Paraneoptera</taxon>
        <taxon>Psocodea</taxon>
        <taxon>Troctomorpha</taxon>
        <taxon>Phthiraptera</taxon>
        <taxon>Amblycera</taxon>
        <taxon>Menoponidae</taxon>
        <taxon>Menopon</taxon>
    </lineage>
</organism>
<keyword evidence="2 13" id="KW-0723">Serine/threonine-protein kinase</keyword>
<dbReference type="EC" id="2.7.11.1" evidence="14"/>
<evidence type="ECO:0000256" key="2">
    <source>
        <dbReference type="ARBA" id="ARBA00022527"/>
    </source>
</evidence>
<comment type="catalytic activity">
    <reaction evidence="7 14">
        <text>L-threonyl-[protein] + ATP = O-phospho-L-threonyl-[protein] + ADP + H(+)</text>
        <dbReference type="Rhea" id="RHEA:46608"/>
        <dbReference type="Rhea" id="RHEA-COMP:11060"/>
        <dbReference type="Rhea" id="RHEA-COMP:11605"/>
        <dbReference type="ChEBI" id="CHEBI:15378"/>
        <dbReference type="ChEBI" id="CHEBI:30013"/>
        <dbReference type="ChEBI" id="CHEBI:30616"/>
        <dbReference type="ChEBI" id="CHEBI:61977"/>
        <dbReference type="ChEBI" id="CHEBI:456216"/>
        <dbReference type="EC" id="2.7.11.1"/>
    </reaction>
</comment>
<dbReference type="SMART" id="SM00220">
    <property type="entry name" value="S_TKc"/>
    <property type="match status" value="1"/>
</dbReference>
<dbReference type="InterPro" id="IPR030616">
    <property type="entry name" value="Aur-like"/>
</dbReference>
<proteinExistence type="inferred from homology"/>
<evidence type="ECO:0000256" key="13">
    <source>
        <dbReference type="RuleBase" id="RU000304"/>
    </source>
</evidence>
<dbReference type="GO" id="GO:0032506">
    <property type="term" value="P:cytokinetic process"/>
    <property type="evidence" value="ECO:0007669"/>
    <property type="project" value="UniProtKB-ARBA"/>
</dbReference>
<comment type="subcellular location">
    <subcellularLocation>
        <location evidence="1">Midbody</location>
    </subcellularLocation>
</comment>
<evidence type="ECO:0000256" key="1">
    <source>
        <dbReference type="ARBA" id="ARBA00004214"/>
    </source>
</evidence>
<reference evidence="16" key="1">
    <citation type="journal article" date="2024" name="Gigascience">
        <title>Chromosome-level genome of the poultry shaft louse Menopon gallinae provides insight into the host-switching and adaptive evolution of parasitic lice.</title>
        <authorList>
            <person name="Xu Y."/>
            <person name="Ma L."/>
            <person name="Liu S."/>
            <person name="Liang Y."/>
            <person name="Liu Q."/>
            <person name="He Z."/>
            <person name="Tian L."/>
            <person name="Duan Y."/>
            <person name="Cai W."/>
            <person name="Li H."/>
            <person name="Song F."/>
        </authorList>
    </citation>
    <scope>NUCLEOTIDE SEQUENCE</scope>
    <source>
        <strain evidence="16">Cailab_2023a</strain>
    </source>
</reference>
<feature type="binding site" evidence="10">
    <location>
        <begin position="88"/>
        <end position="90"/>
    </location>
    <ligand>
        <name>ATP</name>
        <dbReference type="ChEBI" id="CHEBI:30616"/>
    </ligand>
</feature>
<feature type="active site" description="Proton acceptor" evidence="9">
    <location>
        <position position="133"/>
    </location>
</feature>
<feature type="cross-link" description="Glycyl lysine isopeptide (Lys-Gly) (interchain with G-Cter in SUMO2)" evidence="11">
    <location>
        <position position="135"/>
    </location>
</feature>
<keyword evidence="6 10" id="KW-0067">ATP-binding</keyword>
<feature type="binding site" evidence="10">
    <location>
        <position position="151"/>
    </location>
    <ligand>
        <name>ATP</name>
        <dbReference type="ChEBI" id="CHEBI:30616"/>
    </ligand>
</feature>
<dbReference type="SUPFAM" id="SSF56112">
    <property type="entry name" value="Protein kinase-like (PK-like)"/>
    <property type="match status" value="1"/>
</dbReference>
<dbReference type="FunFam" id="3.30.200.20:FF:000042">
    <property type="entry name" value="Aurora kinase A"/>
    <property type="match status" value="1"/>
</dbReference>
<dbReference type="CDD" id="cd14007">
    <property type="entry name" value="STKc_Aurora"/>
    <property type="match status" value="1"/>
</dbReference>
<dbReference type="PANTHER" id="PTHR24350">
    <property type="entry name" value="SERINE/THREONINE-PROTEIN KINASE IAL-RELATED"/>
    <property type="match status" value="1"/>
</dbReference>
<name>A0AAW2H852_9NEOP</name>
<evidence type="ECO:0000256" key="3">
    <source>
        <dbReference type="ARBA" id="ARBA00022679"/>
    </source>
</evidence>
<dbReference type="GO" id="GO:0000070">
    <property type="term" value="P:mitotic sister chromatid segregation"/>
    <property type="evidence" value="ECO:0007669"/>
    <property type="project" value="UniProtKB-ARBA"/>
</dbReference>
<evidence type="ECO:0000256" key="4">
    <source>
        <dbReference type="ARBA" id="ARBA00022741"/>
    </source>
</evidence>
<dbReference type="Pfam" id="PF00069">
    <property type="entry name" value="Pkinase"/>
    <property type="match status" value="1"/>
</dbReference>
<evidence type="ECO:0000256" key="12">
    <source>
        <dbReference type="PROSITE-ProRule" id="PRU10141"/>
    </source>
</evidence>
<dbReference type="GO" id="GO:0030496">
    <property type="term" value="C:midbody"/>
    <property type="evidence" value="ECO:0007669"/>
    <property type="project" value="UniProtKB-SubCell"/>
</dbReference>
<evidence type="ECO:0000259" key="15">
    <source>
        <dbReference type="PROSITE" id="PS50011"/>
    </source>
</evidence>
<evidence type="ECO:0000256" key="11">
    <source>
        <dbReference type="PIRSR" id="PIRSR630616-3"/>
    </source>
</evidence>
<accession>A0AAW2H852</accession>
<evidence type="ECO:0000256" key="7">
    <source>
        <dbReference type="ARBA" id="ARBA00047899"/>
    </source>
</evidence>
<feature type="binding site" evidence="10">
    <location>
        <begin position="137"/>
        <end position="138"/>
    </location>
    <ligand>
        <name>ATP</name>
        <dbReference type="ChEBI" id="CHEBI:30616"/>
    </ligand>
</feature>
<dbReference type="GO" id="GO:0006325">
    <property type="term" value="P:chromatin organization"/>
    <property type="evidence" value="ECO:0007669"/>
    <property type="project" value="UniProtKB-ARBA"/>
</dbReference>
<evidence type="ECO:0000256" key="6">
    <source>
        <dbReference type="ARBA" id="ARBA00022840"/>
    </source>
</evidence>
<comment type="catalytic activity">
    <reaction evidence="8 14">
        <text>L-seryl-[protein] + ATP = O-phospho-L-seryl-[protein] + ADP + H(+)</text>
        <dbReference type="Rhea" id="RHEA:17989"/>
        <dbReference type="Rhea" id="RHEA-COMP:9863"/>
        <dbReference type="Rhea" id="RHEA-COMP:11604"/>
        <dbReference type="ChEBI" id="CHEBI:15378"/>
        <dbReference type="ChEBI" id="CHEBI:29999"/>
        <dbReference type="ChEBI" id="CHEBI:30616"/>
        <dbReference type="ChEBI" id="CHEBI:83421"/>
        <dbReference type="ChEBI" id="CHEBI:456216"/>
        <dbReference type="EC" id="2.7.11.1"/>
    </reaction>
</comment>
<keyword evidence="4 10" id="KW-0547">Nucleotide-binding</keyword>
<feature type="domain" description="Protein kinase" evidence="15">
    <location>
        <begin position="10"/>
        <end position="262"/>
    </location>
</feature>
<dbReference type="GO" id="GO:0005524">
    <property type="term" value="F:ATP binding"/>
    <property type="evidence" value="ECO:0007669"/>
    <property type="project" value="UniProtKB-UniRule"/>
</dbReference>
<keyword evidence="5 14" id="KW-0418">Kinase</keyword>
<evidence type="ECO:0000256" key="9">
    <source>
        <dbReference type="PIRSR" id="PIRSR630616-1"/>
    </source>
</evidence>
<comment type="caution">
    <text evidence="16">The sequence shown here is derived from an EMBL/GenBank/DDBJ whole genome shotgun (WGS) entry which is preliminary data.</text>
</comment>
<dbReference type="FunFam" id="1.10.510.10:FF:000235">
    <property type="entry name" value="Serine/threonine-protein kinase ark1"/>
    <property type="match status" value="1"/>
</dbReference>
<evidence type="ECO:0000256" key="10">
    <source>
        <dbReference type="PIRSR" id="PIRSR630616-2"/>
    </source>
</evidence>
<protein>
    <recommendedName>
        <fullName evidence="14">Aurora kinase</fullName>
        <ecNumber evidence="14">2.7.11.1</ecNumber>
    </recommendedName>
</protein>
<dbReference type="PROSITE" id="PS50011">
    <property type="entry name" value="PROTEIN_KINASE_DOM"/>
    <property type="match status" value="1"/>
</dbReference>
<dbReference type="PROSITE" id="PS00107">
    <property type="entry name" value="PROTEIN_KINASE_ATP"/>
    <property type="match status" value="1"/>
</dbReference>
<sequence length="272" mass="31632">MGKNWTIDDFELGRPLGKGKFGQVWLAREKERGYIVALKIIRKSDIRGSENTRQLRREIEIHSNLRSENIIRMYGYFYDMSCVYLVLEYAGNGEFFRILTMSGRFSEKMAANYILQVSNALSHMHGLDVIHRDLKPENMLMGCDNKVKIADLGWAVRNVDKKRYTYCGTLEYLAPEMYTKFNHDKSLDMWCLGILCYEFLVGSPPFESKARSPRETYEKVKTLSYSIPEHVSEDARSFISSLLVVSSEKRMKIEMVPRHAWIVKNCGVQELH</sequence>
<evidence type="ECO:0000256" key="8">
    <source>
        <dbReference type="ARBA" id="ARBA00048679"/>
    </source>
</evidence>
<feature type="binding site" evidence="10">
    <location>
        <position position="20"/>
    </location>
    <ligand>
        <name>ATP</name>
        <dbReference type="ChEBI" id="CHEBI:30616"/>
    </ligand>
</feature>
<feature type="binding site" evidence="12">
    <location>
        <position position="43"/>
    </location>
    <ligand>
        <name>ATP</name>
        <dbReference type="ChEBI" id="CHEBI:30616"/>
    </ligand>
</feature>
<dbReference type="Gene3D" id="1.10.510.10">
    <property type="entry name" value="Transferase(Phosphotransferase) domain 1"/>
    <property type="match status" value="1"/>
</dbReference>
<comment type="similarity">
    <text evidence="14">Belongs to the protein kinase superfamily. Ser/Thr protein kinase family. Aurora subfamily.</text>
</comment>
<dbReference type="EMBL" id="JARGDH010000006">
    <property type="protein sequence ID" value="KAL0265915.1"/>
    <property type="molecule type" value="Genomic_DNA"/>
</dbReference>
<dbReference type="GO" id="GO:0004674">
    <property type="term" value="F:protein serine/threonine kinase activity"/>
    <property type="evidence" value="ECO:0007669"/>
    <property type="project" value="UniProtKB-KW"/>
</dbReference>
<dbReference type="InterPro" id="IPR017441">
    <property type="entry name" value="Protein_kinase_ATP_BS"/>
</dbReference>
<dbReference type="PROSITE" id="PS00108">
    <property type="entry name" value="PROTEIN_KINASE_ST"/>
    <property type="match status" value="1"/>
</dbReference>